<dbReference type="AlphaFoldDB" id="A0A218X1D9"/>
<dbReference type="InterPro" id="IPR005508">
    <property type="entry name" value="At2g31720-like"/>
</dbReference>
<proteinExistence type="predicted"/>
<organism evidence="1 3">
    <name type="scientific">Punica granatum</name>
    <name type="common">Pomegranate</name>
    <dbReference type="NCBI Taxonomy" id="22663"/>
    <lineage>
        <taxon>Eukaryota</taxon>
        <taxon>Viridiplantae</taxon>
        <taxon>Streptophyta</taxon>
        <taxon>Embryophyta</taxon>
        <taxon>Tracheophyta</taxon>
        <taxon>Spermatophyta</taxon>
        <taxon>Magnoliopsida</taxon>
        <taxon>eudicotyledons</taxon>
        <taxon>Gunneridae</taxon>
        <taxon>Pentapetalae</taxon>
        <taxon>rosids</taxon>
        <taxon>malvids</taxon>
        <taxon>Myrtales</taxon>
        <taxon>Lythraceae</taxon>
        <taxon>Punica</taxon>
    </lineage>
</organism>
<evidence type="ECO:0000313" key="1">
    <source>
        <dbReference type="EMBL" id="OWM78450.1"/>
    </source>
</evidence>
<evidence type="ECO:0000313" key="2">
    <source>
        <dbReference type="EMBL" id="PKI68696.1"/>
    </source>
</evidence>
<reference evidence="1" key="2">
    <citation type="submission" date="2017-06" db="EMBL/GenBank/DDBJ databases">
        <title>The pomegranate genome and the genomics of punicalagin biosynthesis.</title>
        <authorList>
            <person name="Xu C."/>
        </authorList>
    </citation>
    <scope>NUCLEOTIDE SEQUENCE [LARGE SCALE GENOMIC DNA]</scope>
    <source>
        <tissue evidence="1">Fresh leaf</tissue>
    </source>
</reference>
<dbReference type="Proteomes" id="UP000197138">
    <property type="component" value="Unassembled WGS sequence"/>
</dbReference>
<evidence type="ECO:0000313" key="3">
    <source>
        <dbReference type="Proteomes" id="UP000197138"/>
    </source>
</evidence>
<dbReference type="EMBL" id="PGOL01000542">
    <property type="protein sequence ID" value="PKI68696.1"/>
    <property type="molecule type" value="Genomic_DNA"/>
</dbReference>
<comment type="caution">
    <text evidence="1">The sequence shown here is derived from an EMBL/GenBank/DDBJ whole genome shotgun (WGS) entry which is preliminary data.</text>
</comment>
<dbReference type="Proteomes" id="UP000233551">
    <property type="component" value="Unassembled WGS sequence"/>
</dbReference>
<dbReference type="PANTHER" id="PTHR31541:SF25">
    <property type="entry name" value="GAMMA-GLIADIN B"/>
    <property type="match status" value="1"/>
</dbReference>
<dbReference type="PANTHER" id="PTHR31541">
    <property type="entry name" value="B3 DOMAIN PLANT PROTEIN-RELATED"/>
    <property type="match status" value="1"/>
</dbReference>
<keyword evidence="4" id="KW-1185">Reference proteome</keyword>
<name>A0A218X1D9_PUNGR</name>
<sequence>MKADQGRFLLPRWRVVANFLNQEEWPWLESGGNIWVPVIEPCLRVSTLSLKRWKMPSNHVFVLNTRWNKIDHDPENGVSGG</sequence>
<reference evidence="3" key="1">
    <citation type="journal article" date="2017" name="Plant J.">
        <title>The pomegranate (Punica granatum L.) genome and the genomics of punicalagin biosynthesis.</title>
        <authorList>
            <person name="Qin G."/>
            <person name="Xu C."/>
            <person name="Ming R."/>
            <person name="Tang H."/>
            <person name="Guyot R."/>
            <person name="Kramer E.M."/>
            <person name="Hu Y."/>
            <person name="Yi X."/>
            <person name="Qi Y."/>
            <person name="Xu X."/>
            <person name="Gao Z."/>
            <person name="Pan H."/>
            <person name="Jian J."/>
            <person name="Tian Y."/>
            <person name="Yue Z."/>
            <person name="Xu Y."/>
        </authorList>
    </citation>
    <scope>NUCLEOTIDE SEQUENCE [LARGE SCALE GENOMIC DNA]</scope>
    <source>
        <strain evidence="3">cv. Dabenzi</strain>
    </source>
</reference>
<dbReference type="EMBL" id="MTKT01002495">
    <property type="protein sequence ID" value="OWM78450.1"/>
    <property type="molecule type" value="Genomic_DNA"/>
</dbReference>
<reference evidence="2 4" key="3">
    <citation type="submission" date="2017-11" db="EMBL/GenBank/DDBJ databases">
        <title>De-novo sequencing of pomegranate (Punica granatum L.) genome.</title>
        <authorList>
            <person name="Akparov Z."/>
            <person name="Amiraslanov A."/>
            <person name="Hajiyeva S."/>
            <person name="Abbasov M."/>
            <person name="Kaur K."/>
            <person name="Hamwieh A."/>
            <person name="Solovyev V."/>
            <person name="Salamov A."/>
            <person name="Braich B."/>
            <person name="Kosarev P."/>
            <person name="Mahmoud A."/>
            <person name="Hajiyev E."/>
            <person name="Babayeva S."/>
            <person name="Izzatullayeva V."/>
            <person name="Mammadov A."/>
            <person name="Mammadov A."/>
            <person name="Sharifova S."/>
            <person name="Ojaghi J."/>
            <person name="Eynullazada K."/>
            <person name="Bayramov B."/>
            <person name="Abdulazimova A."/>
            <person name="Shahmuradov I."/>
        </authorList>
    </citation>
    <scope>NUCLEOTIDE SEQUENCE [LARGE SCALE GENOMIC DNA]</scope>
    <source>
        <strain evidence="2">AG2017</strain>
        <strain evidence="4">cv. AG2017</strain>
        <tissue evidence="2">Leaf</tissue>
    </source>
</reference>
<evidence type="ECO:0000313" key="4">
    <source>
        <dbReference type="Proteomes" id="UP000233551"/>
    </source>
</evidence>
<gene>
    <name evidence="1" type="ORF">CDL15_Pgr016174</name>
    <name evidence="2" type="ORF">CRG98_010753</name>
</gene>
<protein>
    <submittedName>
        <fullName evidence="1">Uncharacterized protein</fullName>
    </submittedName>
</protein>
<accession>A0A218X1D9</accession>
<dbReference type="GO" id="GO:0003677">
    <property type="term" value="F:DNA binding"/>
    <property type="evidence" value="ECO:0007669"/>
    <property type="project" value="InterPro"/>
</dbReference>